<evidence type="ECO:0000256" key="1">
    <source>
        <dbReference type="SAM" id="MobiDB-lite"/>
    </source>
</evidence>
<organism evidence="3 4">
    <name type="scientific">Blepharisma stoltei</name>
    <dbReference type="NCBI Taxonomy" id="1481888"/>
    <lineage>
        <taxon>Eukaryota</taxon>
        <taxon>Sar</taxon>
        <taxon>Alveolata</taxon>
        <taxon>Ciliophora</taxon>
        <taxon>Postciliodesmatophora</taxon>
        <taxon>Heterotrichea</taxon>
        <taxon>Heterotrichida</taxon>
        <taxon>Blepharismidae</taxon>
        <taxon>Blepharisma</taxon>
    </lineage>
</organism>
<dbReference type="PROSITE" id="PS50969">
    <property type="entry name" value="FCP1"/>
    <property type="match status" value="1"/>
</dbReference>
<dbReference type="Gene3D" id="3.40.50.1000">
    <property type="entry name" value="HAD superfamily/HAD-like"/>
    <property type="match status" value="1"/>
</dbReference>
<dbReference type="PANTHER" id="PTHR12210">
    <property type="entry name" value="DULLARD PROTEIN PHOSPHATASE"/>
    <property type="match status" value="1"/>
</dbReference>
<name>A0AAU9KGS3_9CILI</name>
<dbReference type="InterPro" id="IPR036412">
    <property type="entry name" value="HAD-like_sf"/>
</dbReference>
<gene>
    <name evidence="3" type="ORF">BSTOLATCC_MIC65297</name>
</gene>
<comment type="caution">
    <text evidence="3">The sequence shown here is derived from an EMBL/GenBank/DDBJ whole genome shotgun (WGS) entry which is preliminary data.</text>
</comment>
<dbReference type="AlphaFoldDB" id="A0AAU9KGS3"/>
<dbReference type="SUPFAM" id="SSF56784">
    <property type="entry name" value="HAD-like"/>
    <property type="match status" value="1"/>
</dbReference>
<protein>
    <recommendedName>
        <fullName evidence="2">FCP1 homology domain-containing protein</fullName>
    </recommendedName>
</protein>
<dbReference type="InterPro" id="IPR023214">
    <property type="entry name" value="HAD_sf"/>
</dbReference>
<reference evidence="3" key="1">
    <citation type="submission" date="2021-09" db="EMBL/GenBank/DDBJ databases">
        <authorList>
            <consortium name="AG Swart"/>
            <person name="Singh M."/>
            <person name="Singh A."/>
            <person name="Seah K."/>
            <person name="Emmerich C."/>
        </authorList>
    </citation>
    <scope>NUCLEOTIDE SEQUENCE</scope>
    <source>
        <strain evidence="3">ATCC30299</strain>
    </source>
</reference>
<dbReference type="GO" id="GO:0016791">
    <property type="term" value="F:phosphatase activity"/>
    <property type="evidence" value="ECO:0007669"/>
    <property type="project" value="InterPro"/>
</dbReference>
<dbReference type="InterPro" id="IPR004274">
    <property type="entry name" value="FCP1_dom"/>
</dbReference>
<evidence type="ECO:0000313" key="4">
    <source>
        <dbReference type="Proteomes" id="UP001162131"/>
    </source>
</evidence>
<dbReference type="InterPro" id="IPR011948">
    <property type="entry name" value="Dullard_phosphatase"/>
</dbReference>
<evidence type="ECO:0000259" key="2">
    <source>
        <dbReference type="PROSITE" id="PS50969"/>
    </source>
</evidence>
<dbReference type="Pfam" id="PF03031">
    <property type="entry name" value="NIF"/>
    <property type="match status" value="1"/>
</dbReference>
<dbReference type="Proteomes" id="UP001162131">
    <property type="component" value="Unassembled WGS sequence"/>
</dbReference>
<dbReference type="NCBIfam" id="TIGR02251">
    <property type="entry name" value="HIF-SF_euk"/>
    <property type="match status" value="1"/>
</dbReference>
<proteinExistence type="predicted"/>
<evidence type="ECO:0000313" key="3">
    <source>
        <dbReference type="EMBL" id="CAG9335989.1"/>
    </source>
</evidence>
<feature type="domain" description="FCP1 homology" evidence="2">
    <location>
        <begin position="316"/>
        <end position="458"/>
    </location>
</feature>
<feature type="region of interest" description="Disordered" evidence="1">
    <location>
        <begin position="1"/>
        <end position="31"/>
    </location>
</feature>
<dbReference type="SMART" id="SM00577">
    <property type="entry name" value="CPDc"/>
    <property type="match status" value="1"/>
</dbReference>
<keyword evidence="4" id="KW-1185">Reference proteome</keyword>
<sequence>MKPALKDSSIAKKARLSTPNNKLPSLKRANTPLIRSRNSLTSLKPKKIKPQGSVMINSKARTQPLPTPNTSLIDEPVSKAPIRKKFIISEVIKTSEKPYRNLNYDSVLQLETSLWRILESLQRGVTDISKICDNYWDTFKRSNIWEVETLFKDKKIRKSIRKALILELCGVALASHYSQYTWKTLANIRNLFLFVHQNLLSIFEILLKKSHDFPAEVIKAFNNAILARKVTKAGVLLLQNSESIQSLLKVILKHFKQHSMHTAISVSISGILQSIDKMNFITIYDALSQARRLEVPEDVPEALPPVFPPFLPPPPPGKLMYTLVLDLDETLVHYYETNNEGRVLVRPGCEEFLKGVSEWYEVVIFTAGLQDYADWVIDQIDPHKYVNHRLYRQHAMAHGQSFVKDLDKLGRDISRVIIVDNVAENFQLHPKNGIFIKSWFDDISDTALYELLPVLTQVSKKCVKDVREALRELKEQMIREIMKGNPNPHLNLNL</sequence>
<dbReference type="InterPro" id="IPR050365">
    <property type="entry name" value="TIM50"/>
</dbReference>
<accession>A0AAU9KGS3</accession>
<dbReference type="CDD" id="cd07521">
    <property type="entry name" value="HAD_FCP1-like"/>
    <property type="match status" value="1"/>
</dbReference>
<dbReference type="FunFam" id="3.40.50.1000:FF:000184">
    <property type="entry name" value="Uncharacterized protein"/>
    <property type="match status" value="1"/>
</dbReference>
<dbReference type="EMBL" id="CAJZBQ010000063">
    <property type="protein sequence ID" value="CAG9335989.1"/>
    <property type="molecule type" value="Genomic_DNA"/>
</dbReference>